<reference evidence="4" key="2">
    <citation type="submission" date="2025-08" db="UniProtKB">
        <authorList>
            <consortium name="Ensembl"/>
        </authorList>
    </citation>
    <scope>IDENTIFICATION</scope>
</reference>
<evidence type="ECO:0000259" key="3">
    <source>
        <dbReference type="Pfam" id="PF12530"/>
    </source>
</evidence>
<dbReference type="Ensembl" id="ENSCJPT00005013043.1">
    <property type="protein sequence ID" value="ENSCJPP00005008621.1"/>
    <property type="gene ID" value="ENSCJPG00005007688.1"/>
</dbReference>
<evidence type="ECO:0000256" key="1">
    <source>
        <dbReference type="SAM" id="MobiDB-lite"/>
    </source>
</evidence>
<feature type="region of interest" description="Disordered" evidence="1">
    <location>
        <begin position="14"/>
        <end position="86"/>
    </location>
</feature>
<dbReference type="InterPro" id="IPR022542">
    <property type="entry name" value="FOCAD/RST1_DUF3730"/>
</dbReference>
<dbReference type="SUPFAM" id="SSF48371">
    <property type="entry name" value="ARM repeat"/>
    <property type="match status" value="2"/>
</dbReference>
<evidence type="ECO:0000313" key="5">
    <source>
        <dbReference type="Proteomes" id="UP000694412"/>
    </source>
</evidence>
<dbReference type="PANTHER" id="PTHR16212:SF4">
    <property type="entry name" value="FOCADHESIN"/>
    <property type="match status" value="1"/>
</dbReference>
<dbReference type="InterPro" id="IPR016024">
    <property type="entry name" value="ARM-type_fold"/>
</dbReference>
<dbReference type="Proteomes" id="UP000694412">
    <property type="component" value="Chromosome Z"/>
</dbReference>
<reference evidence="4" key="3">
    <citation type="submission" date="2025-09" db="UniProtKB">
        <authorList>
            <consortium name="Ensembl"/>
        </authorList>
    </citation>
    <scope>IDENTIFICATION</scope>
</reference>
<dbReference type="Pfam" id="PF12530">
    <property type="entry name" value="DUF3730"/>
    <property type="match status" value="1"/>
</dbReference>
<dbReference type="GO" id="GO:0060147">
    <property type="term" value="P:regulation of post-transcriptional gene silencing"/>
    <property type="evidence" value="ECO:0007669"/>
    <property type="project" value="InterPro"/>
</dbReference>
<evidence type="ECO:0000259" key="2">
    <source>
        <dbReference type="Pfam" id="PF11229"/>
    </source>
</evidence>
<gene>
    <name evidence="4" type="primary">FOCAD</name>
</gene>
<protein>
    <submittedName>
        <fullName evidence="4">Focadhesin</fullName>
    </submittedName>
</protein>
<dbReference type="InterPro" id="IPR045163">
    <property type="entry name" value="Focadhesin/RST1"/>
</dbReference>
<dbReference type="GO" id="GO:0005925">
    <property type="term" value="C:focal adhesion"/>
    <property type="evidence" value="ECO:0007669"/>
    <property type="project" value="Ensembl"/>
</dbReference>
<accession>A0A8C2T7G9</accession>
<dbReference type="Pfam" id="PF11229">
    <property type="entry name" value="Focadhesin"/>
    <property type="match status" value="1"/>
</dbReference>
<proteinExistence type="predicted"/>
<organism evidence="4 5">
    <name type="scientific">Coturnix japonica</name>
    <name type="common">Japanese quail</name>
    <name type="synonym">Coturnix coturnix japonica</name>
    <dbReference type="NCBI Taxonomy" id="93934"/>
    <lineage>
        <taxon>Eukaryota</taxon>
        <taxon>Metazoa</taxon>
        <taxon>Chordata</taxon>
        <taxon>Craniata</taxon>
        <taxon>Vertebrata</taxon>
        <taxon>Euteleostomi</taxon>
        <taxon>Archelosauria</taxon>
        <taxon>Archosauria</taxon>
        <taxon>Dinosauria</taxon>
        <taxon>Saurischia</taxon>
        <taxon>Theropoda</taxon>
        <taxon>Coelurosauria</taxon>
        <taxon>Aves</taxon>
        <taxon>Neognathae</taxon>
        <taxon>Galloanserae</taxon>
        <taxon>Galliformes</taxon>
        <taxon>Phasianidae</taxon>
        <taxon>Perdicinae</taxon>
        <taxon>Coturnix</taxon>
    </lineage>
</organism>
<name>A0A8C2T7G9_COTJA</name>
<sequence length="1902" mass="211091">MTTFTLAATCTCNPQTLRSFPHHPPLAPLLRGPPRRSNSSGGSAEPAPRPQPPPRRSEAQAPVGTQASSAVRAARGPRRCSPLGADPGAGRGYELVSCDRAKMSDDIKKRFEFPNTVIQSQAVGHLIAAVLKENASSDKIMQASHQTPALNLLWEKCCSENVALRTACSEGLVALVAENHAELSYVLHGAVNLIPSARNVHGLVKTIWKLLQIQAVQLGRDGDEAVQNLYGIRNNPHPLITVLENRPDCWPVLLQQITVFFHQCPERAQSSCVAIMAPFLRYLYCEPSQLREYAELRMGLLRILHQPRGPKHKEAPCVLEHRILQLLCDLIPHLQVKDLPQVTEALFFLQELFLSLLRFPVFWKVQLSQFCLQLICFCEVCLNVTGECSSLISLMEDNFELVQEVFPVDQCVIGLALLLLQTPESQQKSILSLAYKLLSSSENVSPTALVLVMPLLQIVSSSSVGDCLQEDDSGTTRQQLATDLLEILKEENGRNKKELTSCKLLFPITSSYCSLYTTWKILELMKEKYAVTDWLSSVRSLLPVTTQVPTHIFLLLAYLLIQEKGDSLRDVLQTAMEVAKADCSQVPSLIPVLIFILGRPLEPALYRDILYTLPSLGVHKVCVPQILRTIHMLGSTPKLRAITLRLMTSLWERQDRIYPELQKFLATSDVPSLSVDKDAQWEKVIAKAACIRDICKQRPYQHGADMLAAISQVLNECTKPDQASPAAIVLQGLQALCEAEVVCINSTWNALSPKLSCDTRPLILKALNELFSLVPSLTVNTNEYEKFKAQVLSFLWKNTQNKDAIVAVSAYKSLSAFGSDEHTILHLPEQAREEIISPEETDMNEDEEEKEVNLFVPGSSYIKLLSLTPDSVLGAFEEFATSLVKQEMTNMPRGVYHSALRGGATRTDQGKTVAGVPNFLLKMYERNKQPGMTPGLAAGMLLCYDLPVHMGRDGKPINRFLASRGRNFQQMLVALIHEVNIQPSEWHRSVLLPQSWLGFMSRTYGAVLQGRQAELEMQLKHGKEDPEDVQYKQFTAWLWVRDMLTDVIKGASKESPVVKGNSILALTGLAAAVAKYESSLSSDTEGMPETVPDFLPMQQWIYMVIETLFSIINSRYRPKGQVFPWFYQKSYSGENTASAIARCCAATALSLLVPAIVVSCKEKVEEVLNMLTAMLPGKPNADESQAVQIHVGLALGMFISRLCEEKVSELPGQQMNLVLMKSLDTLEDCCFDSTLEYNIGCILGVGLVLSFLSHSSQTESRVHVSASLRKLCTYLDSSEDQSRWVQEVLAYSVACSCVSAFSVGIIEAAEAEEAMNKLRILVEKNLQTSGFALALGTVVHGLSVCGHGKAEDLSNKLMPAWIKVVIAEGSPTMQRLAAVNGLVALVGSEGGVIQLKSESIQTSQFQSKLNEVIRTLTQIISFSGQIGLQTNAAGLLGHLHMSCLSSTQSRTSVPPDFSYLPESSFIRAAIDFAIESGKKGPESVPTQLVKVALAPIAVVGESHQYPPVNWASVLSPLMRLNFGDEIKYLCLELAATQAQSSQNAAVLLGMWVAPPLVYSLSMKAQKYLLMSLSLWMKHVAEDKLQAFTEVFLIQQFEVNRTKNPEICQCVLQGLMQAMKIPNPVQYCWGFLCQATEKIFELLPNEIQRSELEMYVSVAKCISEMADSEIDRIVQISKSNVEKAIFTKVYLISQGRLPLKNLSAVIDTSIGYYQKESIVWMFLHSFYHSRIVSHENTGVMKRMDWLLDLMGYIGNLAYKSAPVQNVDRKEVIDFLLWLFAGLVVSWADHSAPLLLGLSANWSPWKHPTVLPELSEDRVGKHPTDKLAVQETLTLLPSSISLLLAKEPWKEQTQKFIDWLISMLESPKEALSKSSTDLLKVTLLALKSLAEFKKKAVWTKAYGW</sequence>
<evidence type="ECO:0000313" key="4">
    <source>
        <dbReference type="Ensembl" id="ENSCJPP00005008621.1"/>
    </source>
</evidence>
<feature type="compositionally biased region" description="Low complexity" evidence="1">
    <location>
        <begin position="28"/>
        <end position="46"/>
    </location>
</feature>
<dbReference type="InterPro" id="IPR021392">
    <property type="entry name" value="Focadhesin_C"/>
</dbReference>
<reference evidence="4" key="1">
    <citation type="submission" date="2015-11" db="EMBL/GenBank/DDBJ databases">
        <authorList>
            <consortium name="International Coturnix japonica Genome Analysis Consortium"/>
            <person name="Warren W."/>
            <person name="Burt D.W."/>
            <person name="Antin P.B."/>
            <person name="Lanford R."/>
            <person name="Gros J."/>
            <person name="Wilson R.K."/>
        </authorList>
    </citation>
    <scope>NUCLEOTIDE SEQUENCE [LARGE SCALE GENOMIC DNA]</scope>
</reference>
<dbReference type="GO" id="GO:0005829">
    <property type="term" value="C:cytosol"/>
    <property type="evidence" value="ECO:0007669"/>
    <property type="project" value="Ensembl"/>
</dbReference>
<feature type="domain" description="DUF3730" evidence="3">
    <location>
        <begin position="590"/>
        <end position="814"/>
    </location>
</feature>
<dbReference type="PANTHER" id="PTHR16212">
    <property type="entry name" value="FOCADHESIN FAMILY MEMBER"/>
    <property type="match status" value="1"/>
</dbReference>
<keyword evidence="5" id="KW-1185">Reference proteome</keyword>
<feature type="domain" description="Focadhesin C-terminal" evidence="2">
    <location>
        <begin position="1315"/>
        <end position="1902"/>
    </location>
</feature>
<dbReference type="GeneTree" id="ENSGT00390000004438"/>